<keyword evidence="2" id="KW-0597">Phosphoprotein</keyword>
<evidence type="ECO:0000256" key="2">
    <source>
        <dbReference type="ARBA" id="ARBA00022553"/>
    </source>
</evidence>
<name>A0A1X0DEW1_9MYCO</name>
<dbReference type="PROSITE" id="PS00455">
    <property type="entry name" value="AMP_BINDING"/>
    <property type="match status" value="1"/>
</dbReference>
<dbReference type="RefSeq" id="WP_234805822.1">
    <property type="nucleotide sequence ID" value="NZ_AP022618.1"/>
</dbReference>
<dbReference type="SUPFAM" id="SSF56801">
    <property type="entry name" value="Acetyl-CoA synthetase-like"/>
    <property type="match status" value="1"/>
</dbReference>
<reference evidence="4 5" key="1">
    <citation type="submission" date="2016-12" db="EMBL/GenBank/DDBJ databases">
        <title>The new phylogeny of genus Mycobacterium.</title>
        <authorList>
            <person name="Tortoli E."/>
            <person name="Trovato A."/>
            <person name="Cirillo D.M."/>
        </authorList>
    </citation>
    <scope>NUCLEOTIDE SEQUENCE [LARGE SCALE GENOMIC DNA]</scope>
    <source>
        <strain evidence="4 5">DSM 45130</strain>
    </source>
</reference>
<dbReference type="Gene3D" id="3.40.50.12780">
    <property type="entry name" value="N-terminal domain of ligase-like"/>
    <property type="match status" value="1"/>
</dbReference>
<dbReference type="GO" id="GO:0044550">
    <property type="term" value="P:secondary metabolite biosynthetic process"/>
    <property type="evidence" value="ECO:0007669"/>
    <property type="project" value="TreeGrafter"/>
</dbReference>
<evidence type="ECO:0000256" key="1">
    <source>
        <dbReference type="ARBA" id="ARBA00022450"/>
    </source>
</evidence>
<dbReference type="Gene3D" id="3.30.300.30">
    <property type="match status" value="1"/>
</dbReference>
<dbReference type="InterPro" id="IPR036291">
    <property type="entry name" value="NAD(P)-bd_dom_sf"/>
</dbReference>
<dbReference type="GO" id="GO:0005829">
    <property type="term" value="C:cytosol"/>
    <property type="evidence" value="ECO:0007669"/>
    <property type="project" value="TreeGrafter"/>
</dbReference>
<dbReference type="SUPFAM" id="SSF52777">
    <property type="entry name" value="CoA-dependent acyltransferases"/>
    <property type="match status" value="1"/>
</dbReference>
<proteinExistence type="predicted"/>
<dbReference type="InterPro" id="IPR045851">
    <property type="entry name" value="AMP-bd_C_sf"/>
</dbReference>
<dbReference type="PANTHER" id="PTHR45527:SF1">
    <property type="entry name" value="FATTY ACID SYNTHASE"/>
    <property type="match status" value="1"/>
</dbReference>
<dbReference type="InterPro" id="IPR023213">
    <property type="entry name" value="CAT-like_dom_sf"/>
</dbReference>
<dbReference type="GO" id="GO:0043041">
    <property type="term" value="P:amino acid activation for nonribosomal peptide biosynthetic process"/>
    <property type="evidence" value="ECO:0007669"/>
    <property type="project" value="TreeGrafter"/>
</dbReference>
<dbReference type="Pfam" id="PF00501">
    <property type="entry name" value="AMP-binding"/>
    <property type="match status" value="1"/>
</dbReference>
<sequence>MTTTGTGPSIRVPLSRSQRNIYNGVVQDGDPALYLIGRRYRFQPLGLPELLSALDATIRANPVHLCVLEPGSEDGYPALAPRLRVDELVRVCTDDATDTAAQLKATWAPGLLGVPLVRYIVRTDDDGAVCGLDAYCHHLLLDGGGTAIIEGQLGGYLSGDAEFISSAEGLRSLEQAHRREAALIDDALQRLTAATTVELRDDTENHRRADSRTPGHAARGVPTESVVIEGADYAALLAACQAQRVPLNVLVAAAATAVDAGERGGTDALLVHAIDNRFGEPDLDVASCLVNSVPQQVRFAPFASVGDLVRSMDRGYVKALRRRWLREERYRRMYLAINRATGVDALTLNYLPQPCAPSLRPFLAEPPLTTDIGPIEGRTVAAIADEAAHRLQIAIWDRADLPTEAAISGIAEQIATVLKSFAANWDRPVAMTVGKWQVLTTGGTLAPGADAAPEHRGGPAWFTSGPDGLTRRPHLLPWLAWLEENQAVPGEVLVVTDDGTDRTVDLVLAGHLSGCPYCPCDSARQAEERAARIAETGIGVRIIDPAAVRLGTEVDATTRVRIDARLEIVAADPDLGERTAYLMPTSGTTGEAKLVEVKHRSLAAFCAGIAQSYGWGPTDTVLQCAPLTSDISVEEIFGAVRGGAALIRSAATRTGDLPALTRDVVSSGATVLDLPTALWHLLCEDPDAIAAIGGSRLRQVIIGGEPVRGTAVDRWVESPATRGVSLISTYGPTETTVIVSLLPLAGDGAAGEPTTRSRVGRPLLPDTVFVAFGEIVVVGDPVAAGYLGRPSVSFGTVVGPDGMSRPVFATGDRVRIVNGHPVFAGRRDALVKISGRRVDTAAIGTRIGADTAIVDLAVEVSDGALGVWFCTPRTHGGDDDPPVAARIRGILASSGVASFFVVGVPGIPRKPSGKVDRTALPQPPGCTEHDPVAGGRAVALAALWSGALGRPIGTGSSLLEEGIGSLDLIKILPPTRRLLGWQLSIFDLISADTAAELAAAAPRIPAEPDPATVAEIDRDMSVWESRRTRRPAGEPVANRTDTVVVLGASGILGRGFAEAVLAARRAGTPLPDVVLAMRSALPDGDPWESLAGMPGVRLERMPDGFGPAEVDALLCDTGATTLVNCIGSANMLVPYADLRPANLDIVPVTIDACLRRAVSLVHLSTSVVVDQIGARHVVDPRRAPYPYAAVKALAEVVVAGAPDDLDFTMVRLPRILGEPDQLVDSSDILVSMVDACAALGVRPRLVVREEVTTGRAAAQSILRRLPRPGGPRRLGRDITALRGTVVDYSVFLADFAPDELDVADWKRRLDDSGWARANPGRWSIIDAWLSLGTRLDGRDYGEFLAESPSIDLDVRSVTQLDAPPADLRELCATTSRLIFDGPRGAYREGITP</sequence>
<feature type="compositionally biased region" description="Basic and acidic residues" evidence="3">
    <location>
        <begin position="201"/>
        <end position="213"/>
    </location>
</feature>
<dbReference type="Proteomes" id="UP000192801">
    <property type="component" value="Unassembled WGS sequence"/>
</dbReference>
<dbReference type="Gene3D" id="3.30.559.10">
    <property type="entry name" value="Chloramphenicol acetyltransferase-like domain"/>
    <property type="match status" value="1"/>
</dbReference>
<keyword evidence="5" id="KW-1185">Reference proteome</keyword>
<gene>
    <name evidence="4" type="ORF">BST26_09625</name>
</gene>
<keyword evidence="1" id="KW-0596">Phosphopantetheine</keyword>
<dbReference type="SUPFAM" id="SSF51735">
    <property type="entry name" value="NAD(P)-binding Rossmann-fold domains"/>
    <property type="match status" value="1"/>
</dbReference>
<evidence type="ECO:0000313" key="4">
    <source>
        <dbReference type="EMBL" id="ORA70934.1"/>
    </source>
</evidence>
<evidence type="ECO:0000256" key="3">
    <source>
        <dbReference type="SAM" id="MobiDB-lite"/>
    </source>
</evidence>
<protein>
    <submittedName>
        <fullName evidence="4">Uncharacterized protein</fullName>
    </submittedName>
</protein>
<dbReference type="EMBL" id="MVHS01000017">
    <property type="protein sequence ID" value="ORA70934.1"/>
    <property type="molecule type" value="Genomic_DNA"/>
</dbReference>
<evidence type="ECO:0000313" key="5">
    <source>
        <dbReference type="Proteomes" id="UP000192801"/>
    </source>
</evidence>
<dbReference type="PANTHER" id="PTHR45527">
    <property type="entry name" value="NONRIBOSOMAL PEPTIDE SYNTHETASE"/>
    <property type="match status" value="1"/>
</dbReference>
<dbReference type="InterPro" id="IPR042099">
    <property type="entry name" value="ANL_N_sf"/>
</dbReference>
<dbReference type="Gene3D" id="3.40.50.720">
    <property type="entry name" value="NAD(P)-binding Rossmann-like Domain"/>
    <property type="match status" value="1"/>
</dbReference>
<organism evidence="4 5">
    <name type="scientific">Mycolicibacterium insubricum</name>
    <dbReference type="NCBI Taxonomy" id="444597"/>
    <lineage>
        <taxon>Bacteria</taxon>
        <taxon>Bacillati</taxon>
        <taxon>Actinomycetota</taxon>
        <taxon>Actinomycetes</taxon>
        <taxon>Mycobacteriales</taxon>
        <taxon>Mycobacteriaceae</taxon>
        <taxon>Mycolicibacterium</taxon>
    </lineage>
</organism>
<dbReference type="GO" id="GO:0031177">
    <property type="term" value="F:phosphopantetheine binding"/>
    <property type="evidence" value="ECO:0007669"/>
    <property type="project" value="TreeGrafter"/>
</dbReference>
<dbReference type="STRING" id="444597.BST26_09625"/>
<dbReference type="InterPro" id="IPR036736">
    <property type="entry name" value="ACP-like_sf"/>
</dbReference>
<feature type="region of interest" description="Disordered" evidence="3">
    <location>
        <begin position="201"/>
        <end position="220"/>
    </location>
</feature>
<dbReference type="InterPro" id="IPR020845">
    <property type="entry name" value="AMP-binding_CS"/>
</dbReference>
<dbReference type="InterPro" id="IPR000873">
    <property type="entry name" value="AMP-dep_synth/lig_dom"/>
</dbReference>
<dbReference type="Gene3D" id="3.30.559.30">
    <property type="entry name" value="Nonribosomal peptide synthetase, condensation domain"/>
    <property type="match status" value="1"/>
</dbReference>
<dbReference type="SUPFAM" id="SSF47336">
    <property type="entry name" value="ACP-like"/>
    <property type="match status" value="1"/>
</dbReference>
<comment type="caution">
    <text evidence="4">The sequence shown here is derived from an EMBL/GenBank/DDBJ whole genome shotgun (WGS) entry which is preliminary data.</text>
</comment>
<accession>A0A1X0DEW1</accession>